<evidence type="ECO:0000313" key="4">
    <source>
        <dbReference type="Proteomes" id="UP001306508"/>
    </source>
</evidence>
<dbReference type="PANTHER" id="PTHR22306:SF2">
    <property type="entry name" value="CHROMOSOME 7 OPEN READING FRAME 50"/>
    <property type="match status" value="1"/>
</dbReference>
<feature type="domain" description="WKF" evidence="2">
    <location>
        <begin position="99"/>
        <end position="195"/>
    </location>
</feature>
<feature type="compositionally biased region" description="Basic and acidic residues" evidence="1">
    <location>
        <begin position="240"/>
        <end position="262"/>
    </location>
</feature>
<accession>A0AAN8A790</accession>
<organism evidence="3 4">
    <name type="scientific">Arxiozyma heterogenica</name>
    <dbReference type="NCBI Taxonomy" id="278026"/>
    <lineage>
        <taxon>Eukaryota</taxon>
        <taxon>Fungi</taxon>
        <taxon>Dikarya</taxon>
        <taxon>Ascomycota</taxon>
        <taxon>Saccharomycotina</taxon>
        <taxon>Saccharomycetes</taxon>
        <taxon>Saccharomycetales</taxon>
        <taxon>Saccharomycetaceae</taxon>
        <taxon>Arxiozyma</taxon>
    </lineage>
</organism>
<keyword evidence="4" id="KW-1185">Reference proteome</keyword>
<dbReference type="PANTHER" id="PTHR22306">
    <property type="entry name" value="CHROMOSOME 7 OPEN READING FRAME 50"/>
    <property type="match status" value="1"/>
</dbReference>
<reference evidence="4" key="1">
    <citation type="submission" date="2023-07" db="EMBL/GenBank/DDBJ databases">
        <title>A draft genome of Kazachstania heterogenica Y-27499.</title>
        <authorList>
            <person name="Donic C."/>
            <person name="Kralova J.S."/>
            <person name="Fidel L."/>
            <person name="Ben-Dor S."/>
            <person name="Jung S."/>
        </authorList>
    </citation>
    <scope>NUCLEOTIDE SEQUENCE [LARGE SCALE GENOMIC DNA]</scope>
    <source>
        <strain evidence="4">Y27499</strain>
    </source>
</reference>
<evidence type="ECO:0000313" key="3">
    <source>
        <dbReference type="EMBL" id="KAK5780257.1"/>
    </source>
</evidence>
<evidence type="ECO:0000256" key="1">
    <source>
        <dbReference type="SAM" id="MobiDB-lite"/>
    </source>
</evidence>
<sequence>MSEDHIPAWKRILSKKHDISINSSATTEDPLNVTTHLATGSLTRKEKKQIINKNGQNTKSKVNKIIKKARKDASKKRKDKLPKEERQLRRNRVLKDQLRYLIEFYRFKQDKKLPETLYTLESVKVNYPEDMDKDVDESKDVINIWKFSKQKQNWLLKNILNFDDVPIQYDDLLVAYFQDIQGRARTELLDKCRSVLEEWNNYATEQEEKIKALVEGNNEETDQEKKNDNESSEIEDENKDEEKKKEKEKEKDELETKEELPMPRKERVARCYKLVTGIVKKDENLDLASFVIKNFQLD</sequence>
<protein>
    <recommendedName>
        <fullName evidence="2">WKF domain-containing protein</fullName>
    </recommendedName>
</protein>
<proteinExistence type="predicted"/>
<dbReference type="EMBL" id="JAWIZZ010000043">
    <property type="protein sequence ID" value="KAK5780257.1"/>
    <property type="molecule type" value="Genomic_DNA"/>
</dbReference>
<feature type="compositionally biased region" description="Acidic residues" evidence="1">
    <location>
        <begin position="230"/>
        <end position="239"/>
    </location>
</feature>
<comment type="caution">
    <text evidence="3">The sequence shown here is derived from an EMBL/GenBank/DDBJ whole genome shotgun (WGS) entry which is preliminary data.</text>
</comment>
<feature type="region of interest" description="Disordered" evidence="1">
    <location>
        <begin position="213"/>
        <end position="262"/>
    </location>
</feature>
<evidence type="ECO:0000259" key="2">
    <source>
        <dbReference type="Pfam" id="PF10180"/>
    </source>
</evidence>
<dbReference type="Pfam" id="PF10180">
    <property type="entry name" value="WKF"/>
    <property type="match status" value="1"/>
</dbReference>
<dbReference type="InterPro" id="IPR019327">
    <property type="entry name" value="WKF"/>
</dbReference>
<gene>
    <name evidence="3" type="ORF">RI543_002294</name>
</gene>
<name>A0AAN8A790_9SACH</name>
<dbReference type="AlphaFoldDB" id="A0AAN8A790"/>
<dbReference type="Proteomes" id="UP001306508">
    <property type="component" value="Unassembled WGS sequence"/>
</dbReference>